<evidence type="ECO:0000313" key="1">
    <source>
        <dbReference type="EMBL" id="KNZ41429.1"/>
    </source>
</evidence>
<evidence type="ECO:0000313" key="2">
    <source>
        <dbReference type="Proteomes" id="UP000036873"/>
    </source>
</evidence>
<keyword evidence="2" id="KW-1185">Reference proteome</keyword>
<dbReference type="AlphaFoldDB" id="A0A0L6TYU2"/>
<reference evidence="2" key="1">
    <citation type="submission" date="2015-07" db="EMBL/GenBank/DDBJ databases">
        <title>Draft genome sequence of Acetobacterium bakii DSM 8293, a potential psychrophilic chemical producer through syngas fermentation.</title>
        <authorList>
            <person name="Song Y."/>
            <person name="Hwang S."/>
            <person name="Cho B.-K."/>
        </authorList>
    </citation>
    <scope>NUCLEOTIDE SEQUENCE [LARGE SCALE GENOMIC DNA]</scope>
    <source>
        <strain evidence="2">DSM 8239</strain>
    </source>
</reference>
<sequence length="149" mass="17019">MNMARLWSTHKIISFNRKGFVLPLVLVILALLVSGAGFFLAQGNKELEANVMNRDYEFCILTAKNAMAVVQSAIEDDLNYMGTEGMEEDENGGYYSVKITWVSETQRLVEIESHYNEYTKKFMAELDLVKNSAAFNKAKISQFKWRMVV</sequence>
<accession>A0A0L6TYU2</accession>
<proteinExistence type="predicted"/>
<dbReference type="STRING" id="52689.AKG39_12505"/>
<gene>
    <name evidence="1" type="ORF">AKG39_12505</name>
</gene>
<protein>
    <submittedName>
        <fullName evidence="1">Uncharacterized protein</fullName>
    </submittedName>
</protein>
<dbReference type="Proteomes" id="UP000036873">
    <property type="component" value="Unassembled WGS sequence"/>
</dbReference>
<comment type="caution">
    <text evidence="1">The sequence shown here is derived from an EMBL/GenBank/DDBJ whole genome shotgun (WGS) entry which is preliminary data.</text>
</comment>
<dbReference type="OrthoDB" id="1778785at2"/>
<name>A0A0L6TYU2_9FIRM</name>
<dbReference type="EMBL" id="LGYO01000031">
    <property type="protein sequence ID" value="KNZ41429.1"/>
    <property type="molecule type" value="Genomic_DNA"/>
</dbReference>
<organism evidence="1 2">
    <name type="scientific">Acetobacterium bakii</name>
    <dbReference type="NCBI Taxonomy" id="52689"/>
    <lineage>
        <taxon>Bacteria</taxon>
        <taxon>Bacillati</taxon>
        <taxon>Bacillota</taxon>
        <taxon>Clostridia</taxon>
        <taxon>Eubacteriales</taxon>
        <taxon>Eubacteriaceae</taxon>
        <taxon>Acetobacterium</taxon>
    </lineage>
</organism>